<keyword evidence="2" id="KW-1185">Reference proteome</keyword>
<dbReference type="InterPro" id="IPR008962">
    <property type="entry name" value="PapD-like_sf"/>
</dbReference>
<evidence type="ECO:0000313" key="1">
    <source>
        <dbReference type="EMBL" id="RED48569.1"/>
    </source>
</evidence>
<accession>A0A3D9HGF5</accession>
<dbReference type="AlphaFoldDB" id="A0A3D9HGF5"/>
<comment type="caution">
    <text evidence="1">The sequence shown here is derived from an EMBL/GenBank/DDBJ whole genome shotgun (WGS) entry which is preliminary data.</text>
</comment>
<name>A0A3D9HGF5_9PROT</name>
<gene>
    <name evidence="1" type="ORF">DFP90_10772</name>
</gene>
<sequence length="293" mass="32367">MHFIMKKLQRGSFGPVLGMIFMLSLATASQAQEMMLWPKRQIIQDGNQTSSFLVINNSLEPALVRITFQKRMMSLVGALEQVSDDTAHECFADPADFQISPRQFTLQGNTQQEIKIIQRAPLAAGKPEERVHLAFNFYPSPDSLPVLKASSGQQQENNVTLIGLTAQIVPLFKLRQPAAETDPMEIEKIRLMPTTNGGNQLAIKIRKSVARSIRGNLQAHYIAPTQGAAPVLLGHVKGVAAYCELDEMLVRLPVDSTALTEARAQYPGGKLSISFNETSKVPYPVVIERDFPL</sequence>
<dbReference type="Proteomes" id="UP000256845">
    <property type="component" value="Unassembled WGS sequence"/>
</dbReference>
<organism evidence="1 2">
    <name type="scientific">Aestuariispira insulae</name>
    <dbReference type="NCBI Taxonomy" id="1461337"/>
    <lineage>
        <taxon>Bacteria</taxon>
        <taxon>Pseudomonadati</taxon>
        <taxon>Pseudomonadota</taxon>
        <taxon>Alphaproteobacteria</taxon>
        <taxon>Rhodospirillales</taxon>
        <taxon>Kiloniellaceae</taxon>
        <taxon>Aestuariispira</taxon>
    </lineage>
</organism>
<proteinExistence type="predicted"/>
<protein>
    <submittedName>
        <fullName evidence="1">P pilus assembly chaperone PapD</fullName>
    </submittedName>
</protein>
<reference evidence="1 2" key="1">
    <citation type="submission" date="2018-07" db="EMBL/GenBank/DDBJ databases">
        <title>Genomic Encyclopedia of Type Strains, Phase III (KMG-III): the genomes of soil and plant-associated and newly described type strains.</title>
        <authorList>
            <person name="Whitman W."/>
        </authorList>
    </citation>
    <scope>NUCLEOTIDE SEQUENCE [LARGE SCALE GENOMIC DNA]</scope>
    <source>
        <strain evidence="1 2">CECT 8488</strain>
    </source>
</reference>
<dbReference type="EMBL" id="QRDW01000007">
    <property type="protein sequence ID" value="RED48569.1"/>
    <property type="molecule type" value="Genomic_DNA"/>
</dbReference>
<dbReference type="SUPFAM" id="SSF49354">
    <property type="entry name" value="PapD-like"/>
    <property type="match status" value="1"/>
</dbReference>
<evidence type="ECO:0000313" key="2">
    <source>
        <dbReference type="Proteomes" id="UP000256845"/>
    </source>
</evidence>